<dbReference type="InterPro" id="IPR021243">
    <property type="entry name" value="DUF2804"/>
</dbReference>
<dbReference type="Pfam" id="PF10974">
    <property type="entry name" value="DUF2804"/>
    <property type="match status" value="1"/>
</dbReference>
<reference evidence="1 2" key="1">
    <citation type="submission" date="2024-09" db="EMBL/GenBank/DDBJ databases">
        <authorList>
            <person name="Sun Q."/>
            <person name="Mori K."/>
        </authorList>
    </citation>
    <scope>NUCLEOTIDE SEQUENCE [LARGE SCALE GENOMIC DNA]</scope>
    <source>
        <strain evidence="1 2">JCM 12763</strain>
    </source>
</reference>
<sequence length="97" mass="10319">MTNGSRRRHDCWGSPSSLRDADDLACRRLPADLGRAGGGHAGDPACRPGGDLGIQLGGRWTEGTGQTENGLFVGGRLHKIHEELFGPTTARTGRRRG</sequence>
<dbReference type="RefSeq" id="WP_202876639.1">
    <property type="nucleotide sequence ID" value="NZ_JBHMAX010000028.1"/>
</dbReference>
<organism evidence="1 2">
    <name type="scientific">Ornithinimicrobium kibberense</name>
    <dbReference type="NCBI Taxonomy" id="282060"/>
    <lineage>
        <taxon>Bacteria</taxon>
        <taxon>Bacillati</taxon>
        <taxon>Actinomycetota</taxon>
        <taxon>Actinomycetes</taxon>
        <taxon>Micrococcales</taxon>
        <taxon>Ornithinimicrobiaceae</taxon>
        <taxon>Ornithinimicrobium</taxon>
    </lineage>
</organism>
<proteinExistence type="predicted"/>
<dbReference type="Proteomes" id="UP001589613">
    <property type="component" value="Unassembled WGS sequence"/>
</dbReference>
<name>A0ABV5V5Z6_9MICO</name>
<evidence type="ECO:0000313" key="1">
    <source>
        <dbReference type="EMBL" id="MFB9733254.1"/>
    </source>
</evidence>
<comment type="caution">
    <text evidence="1">The sequence shown here is derived from an EMBL/GenBank/DDBJ whole genome shotgun (WGS) entry which is preliminary data.</text>
</comment>
<accession>A0ABV5V5Z6</accession>
<protein>
    <submittedName>
        <fullName evidence="1">DUF2804 domain-containing protein</fullName>
    </submittedName>
</protein>
<keyword evidence="2" id="KW-1185">Reference proteome</keyword>
<evidence type="ECO:0000313" key="2">
    <source>
        <dbReference type="Proteomes" id="UP001589613"/>
    </source>
</evidence>
<gene>
    <name evidence="1" type="ORF">ACFFN0_14495</name>
</gene>
<dbReference type="EMBL" id="JBHMAX010000028">
    <property type="protein sequence ID" value="MFB9733254.1"/>
    <property type="molecule type" value="Genomic_DNA"/>
</dbReference>